<reference evidence="4 5" key="1">
    <citation type="journal article" date="2012" name="J. Bacteriol.">
        <title>Twenty-one genome sequences from Pseudomonas species and 19 genome sequences from diverse bacteria isolated from the rhizosphere and endosphere of Populus deltoides.</title>
        <authorList>
            <person name="Brown S.D."/>
            <person name="Utturkar S.M."/>
            <person name="Klingeman D.M."/>
            <person name="Johnson C.M."/>
            <person name="Martin S.L."/>
            <person name="Land M.L."/>
            <person name="Lu T.Y."/>
            <person name="Schadt C.W."/>
            <person name="Doktycz M.J."/>
            <person name="Pelletier D.A."/>
        </authorList>
    </citation>
    <scope>NUCLEOTIDE SEQUENCE [LARGE SCALE GENOMIC DNA]</scope>
    <source>
        <strain evidence="4 5">CF314</strain>
    </source>
</reference>
<dbReference type="Gene3D" id="1.10.357.10">
    <property type="entry name" value="Tetracycline Repressor, domain 2"/>
    <property type="match status" value="1"/>
</dbReference>
<dbReference type="PROSITE" id="PS50977">
    <property type="entry name" value="HTH_TETR_2"/>
    <property type="match status" value="1"/>
</dbReference>
<gene>
    <name evidence="4" type="ORF">PMI13_01161</name>
</gene>
<dbReference type="GO" id="GO:0003677">
    <property type="term" value="F:DNA binding"/>
    <property type="evidence" value="ECO:0007669"/>
    <property type="project" value="UniProtKB-UniRule"/>
</dbReference>
<dbReference type="InterPro" id="IPR001647">
    <property type="entry name" value="HTH_TetR"/>
</dbReference>
<protein>
    <submittedName>
        <fullName evidence="4">Transcriptional regulator</fullName>
    </submittedName>
</protein>
<evidence type="ECO:0000256" key="1">
    <source>
        <dbReference type="ARBA" id="ARBA00023125"/>
    </source>
</evidence>
<dbReference type="PANTHER" id="PTHR30328">
    <property type="entry name" value="TRANSCRIPTIONAL REPRESSOR"/>
    <property type="match status" value="1"/>
</dbReference>
<evidence type="ECO:0000256" key="2">
    <source>
        <dbReference type="PROSITE-ProRule" id="PRU00335"/>
    </source>
</evidence>
<dbReference type="Proteomes" id="UP000007509">
    <property type="component" value="Unassembled WGS sequence"/>
</dbReference>
<evidence type="ECO:0000313" key="5">
    <source>
        <dbReference type="Proteomes" id="UP000007509"/>
    </source>
</evidence>
<keyword evidence="5" id="KW-1185">Reference proteome</keyword>
<dbReference type="Pfam" id="PF00440">
    <property type="entry name" value="TetR_N"/>
    <property type="match status" value="1"/>
</dbReference>
<evidence type="ECO:0000313" key="4">
    <source>
        <dbReference type="EMBL" id="EJL74422.1"/>
    </source>
</evidence>
<evidence type="ECO:0000259" key="3">
    <source>
        <dbReference type="PROSITE" id="PS50977"/>
    </source>
</evidence>
<sequence>MYGFYYITIKIMGRKTVEGAIRNKEKSKQKLLDAVGKILKTKGFSALKVNYIAETAGLDKKLIYNYFGGIDQLIDQYLQSEDFWSILTKKVSHLDVNDGGQALSKALLLSQFDYVYENTECQKIILWGLSENRKSLKKLAKNREIEGELVFKNIFDQHFGSNACLYRAIAALLISGIYYLDIFATTKSSTFCGLDLNSKTGRAEIQEAISFIVSQAYLNL</sequence>
<dbReference type="PRINTS" id="PR00455">
    <property type="entry name" value="HTHTETR"/>
</dbReference>
<dbReference type="InterPro" id="IPR009057">
    <property type="entry name" value="Homeodomain-like_sf"/>
</dbReference>
<comment type="caution">
    <text evidence="4">The sequence shown here is derived from an EMBL/GenBank/DDBJ whole genome shotgun (WGS) entry which is preliminary data.</text>
</comment>
<dbReference type="InterPro" id="IPR050109">
    <property type="entry name" value="HTH-type_TetR-like_transc_reg"/>
</dbReference>
<dbReference type="EMBL" id="AKJY01000014">
    <property type="protein sequence ID" value="EJL74422.1"/>
    <property type="molecule type" value="Genomic_DNA"/>
</dbReference>
<dbReference type="PATRIC" id="fig|1144316.3.peg.1165"/>
<dbReference type="AlphaFoldDB" id="J2T8J9"/>
<name>J2T8J9_9FLAO</name>
<accession>J2T8J9</accession>
<dbReference type="PANTHER" id="PTHR30328:SF54">
    <property type="entry name" value="HTH-TYPE TRANSCRIPTIONAL REPRESSOR SCO4008"/>
    <property type="match status" value="1"/>
</dbReference>
<keyword evidence="1 2" id="KW-0238">DNA-binding</keyword>
<feature type="DNA-binding region" description="H-T-H motif" evidence="2">
    <location>
        <begin position="48"/>
        <end position="67"/>
    </location>
</feature>
<organism evidence="4 5">
    <name type="scientific">Chryseobacterium populi</name>
    <dbReference type="NCBI Taxonomy" id="1144316"/>
    <lineage>
        <taxon>Bacteria</taxon>
        <taxon>Pseudomonadati</taxon>
        <taxon>Bacteroidota</taxon>
        <taxon>Flavobacteriia</taxon>
        <taxon>Flavobacteriales</taxon>
        <taxon>Weeksellaceae</taxon>
        <taxon>Chryseobacterium group</taxon>
        <taxon>Chryseobacterium</taxon>
    </lineage>
</organism>
<dbReference type="SUPFAM" id="SSF46689">
    <property type="entry name" value="Homeodomain-like"/>
    <property type="match status" value="1"/>
</dbReference>
<proteinExistence type="predicted"/>
<feature type="domain" description="HTH tetR-type" evidence="3">
    <location>
        <begin position="25"/>
        <end position="85"/>
    </location>
</feature>